<accession>A0A4R1HQU1</accession>
<evidence type="ECO:0000256" key="1">
    <source>
        <dbReference type="ARBA" id="ARBA00022801"/>
    </source>
</evidence>
<dbReference type="InterPro" id="IPR036526">
    <property type="entry name" value="C-N_Hydrolase_sf"/>
</dbReference>
<dbReference type="Gene3D" id="3.60.110.10">
    <property type="entry name" value="Carbon-nitrogen hydrolase"/>
    <property type="match status" value="1"/>
</dbReference>
<dbReference type="PANTHER" id="PTHR43674:SF2">
    <property type="entry name" value="BETA-UREIDOPROPIONASE"/>
    <property type="match status" value="1"/>
</dbReference>
<evidence type="ECO:0000259" key="2">
    <source>
        <dbReference type="PROSITE" id="PS50263"/>
    </source>
</evidence>
<keyword evidence="4" id="KW-1185">Reference proteome</keyword>
<dbReference type="SUPFAM" id="SSF56317">
    <property type="entry name" value="Carbon-nitrogen hydrolase"/>
    <property type="match status" value="1"/>
</dbReference>
<dbReference type="AlphaFoldDB" id="A0A4R1HQU1"/>
<organism evidence="3 4">
    <name type="scientific">Ancylobacter aquaticus</name>
    <dbReference type="NCBI Taxonomy" id="100"/>
    <lineage>
        <taxon>Bacteria</taxon>
        <taxon>Pseudomonadati</taxon>
        <taxon>Pseudomonadota</taxon>
        <taxon>Alphaproteobacteria</taxon>
        <taxon>Hyphomicrobiales</taxon>
        <taxon>Xanthobacteraceae</taxon>
        <taxon>Ancylobacter</taxon>
    </lineage>
</organism>
<dbReference type="InterPro" id="IPR050345">
    <property type="entry name" value="Aliph_Amidase/BUP"/>
</dbReference>
<dbReference type="InterPro" id="IPR003010">
    <property type="entry name" value="C-N_Hydrolase"/>
</dbReference>
<gene>
    <name evidence="3" type="ORF">EV667_3392</name>
</gene>
<dbReference type="Pfam" id="PF00795">
    <property type="entry name" value="CN_hydrolase"/>
    <property type="match status" value="1"/>
</dbReference>
<evidence type="ECO:0000313" key="4">
    <source>
        <dbReference type="Proteomes" id="UP000295030"/>
    </source>
</evidence>
<protein>
    <submittedName>
        <fullName evidence="3">Putative amidohydrolase</fullName>
    </submittedName>
</protein>
<feature type="domain" description="CN hydrolase" evidence="2">
    <location>
        <begin position="5"/>
        <end position="239"/>
    </location>
</feature>
<dbReference type="PROSITE" id="PS50263">
    <property type="entry name" value="CN_HYDROLASE"/>
    <property type="match status" value="1"/>
</dbReference>
<evidence type="ECO:0000313" key="3">
    <source>
        <dbReference type="EMBL" id="TCK23553.1"/>
    </source>
</evidence>
<dbReference type="OrthoDB" id="9811121at2"/>
<proteinExistence type="predicted"/>
<keyword evidence="1 3" id="KW-0378">Hydrolase</keyword>
<name>A0A4R1HQU1_ANCAQ</name>
<comment type="caution">
    <text evidence="3">The sequence shown here is derived from an EMBL/GenBank/DDBJ whole genome shotgun (WGS) entry which is preliminary data.</text>
</comment>
<dbReference type="GO" id="GO:0016811">
    <property type="term" value="F:hydrolase activity, acting on carbon-nitrogen (but not peptide) bonds, in linear amides"/>
    <property type="evidence" value="ECO:0007669"/>
    <property type="project" value="UniProtKB-ARBA"/>
</dbReference>
<dbReference type="PANTHER" id="PTHR43674">
    <property type="entry name" value="NITRILASE C965.09-RELATED"/>
    <property type="match status" value="1"/>
</dbReference>
<dbReference type="EMBL" id="SMFY01000003">
    <property type="protein sequence ID" value="TCK23553.1"/>
    <property type="molecule type" value="Genomic_DNA"/>
</dbReference>
<reference evidence="3 4" key="1">
    <citation type="submission" date="2019-03" db="EMBL/GenBank/DDBJ databases">
        <title>Genomic Encyclopedia of Type Strains, Phase IV (KMG-IV): sequencing the most valuable type-strain genomes for metagenomic binning, comparative biology and taxonomic classification.</title>
        <authorList>
            <person name="Goeker M."/>
        </authorList>
    </citation>
    <scope>NUCLEOTIDE SEQUENCE [LARGE SCALE GENOMIC DNA]</scope>
    <source>
        <strain evidence="3 4">DSM 101</strain>
    </source>
</reference>
<dbReference type="Proteomes" id="UP000295030">
    <property type="component" value="Unassembled WGS sequence"/>
</dbReference>
<sequence length="263" mass="28063">MTDSLRIAIAQNGTPPESHDEAFALLERAVAQAPDADLIALPELALCGYGAPERVRRLAVAQDAPFIDRVRELARRAATGFVLGYAEEAEGVLYNAAIAIGPEGGVRGNYRKVNLWGPHEKGLFAPGLPSPVMPWSGLKLGLLICYDLEFAEAARDLVLRGADTLIVISATSHPYAVVPEVLVPARGYENGCHVVYANAVGRDAAFNFIGMSRITAPDGSVMAAATSEGPALIAAEVKRATVEAWRAGHDYLADRRSDLYRLG</sequence>
<dbReference type="RefSeq" id="WP_131836502.1">
    <property type="nucleotide sequence ID" value="NZ_SMFY01000003.1"/>
</dbReference>